<comment type="caution">
    <text evidence="6">The sequence shown here is derived from an EMBL/GenBank/DDBJ whole genome shotgun (WGS) entry which is preliminary data.</text>
</comment>
<evidence type="ECO:0000256" key="4">
    <source>
        <dbReference type="ARBA" id="ARBA00023163"/>
    </source>
</evidence>
<dbReference type="PANTHER" id="PTHR30126">
    <property type="entry name" value="HTH-TYPE TRANSCRIPTIONAL REGULATOR"/>
    <property type="match status" value="1"/>
</dbReference>
<dbReference type="Proteomes" id="UP000216913">
    <property type="component" value="Unassembled WGS sequence"/>
</dbReference>
<dbReference type="Gene3D" id="1.10.10.10">
    <property type="entry name" value="Winged helix-like DNA-binding domain superfamily/Winged helix DNA-binding domain"/>
    <property type="match status" value="1"/>
</dbReference>
<dbReference type="EMBL" id="NEVP01000012">
    <property type="protein sequence ID" value="OZI45785.1"/>
    <property type="molecule type" value="Genomic_DNA"/>
</dbReference>
<dbReference type="InterPro" id="IPR000847">
    <property type="entry name" value="LysR_HTH_N"/>
</dbReference>
<gene>
    <name evidence="6" type="ORF">CAL25_21415</name>
</gene>
<keyword evidence="2" id="KW-0805">Transcription regulation</keyword>
<dbReference type="SUPFAM" id="SSF46785">
    <property type="entry name" value="Winged helix' DNA-binding domain"/>
    <property type="match status" value="1"/>
</dbReference>
<evidence type="ECO:0000313" key="7">
    <source>
        <dbReference type="Proteomes" id="UP000216913"/>
    </source>
</evidence>
<organism evidence="6 7">
    <name type="scientific">Bordetella genomosp. 5</name>
    <dbReference type="NCBI Taxonomy" id="1395608"/>
    <lineage>
        <taxon>Bacteria</taxon>
        <taxon>Pseudomonadati</taxon>
        <taxon>Pseudomonadota</taxon>
        <taxon>Betaproteobacteria</taxon>
        <taxon>Burkholderiales</taxon>
        <taxon>Alcaligenaceae</taxon>
        <taxon>Bordetella</taxon>
    </lineage>
</organism>
<dbReference type="Pfam" id="PF03466">
    <property type="entry name" value="LysR_substrate"/>
    <property type="match status" value="1"/>
</dbReference>
<keyword evidence="3" id="KW-0238">DNA-binding</keyword>
<comment type="similarity">
    <text evidence="1">Belongs to the LysR transcriptional regulatory family.</text>
</comment>
<evidence type="ECO:0000256" key="1">
    <source>
        <dbReference type="ARBA" id="ARBA00009437"/>
    </source>
</evidence>
<dbReference type="Gene3D" id="3.40.190.10">
    <property type="entry name" value="Periplasmic binding protein-like II"/>
    <property type="match status" value="2"/>
</dbReference>
<evidence type="ECO:0000313" key="6">
    <source>
        <dbReference type="EMBL" id="OZI45785.1"/>
    </source>
</evidence>
<feature type="domain" description="HTH lysR-type" evidence="5">
    <location>
        <begin position="1"/>
        <end position="58"/>
    </location>
</feature>
<name>A0A261T8M8_9BORD</name>
<protein>
    <submittedName>
        <fullName evidence="6">LysR family transcriptional regulator</fullName>
    </submittedName>
</protein>
<dbReference type="GO" id="GO:0000976">
    <property type="term" value="F:transcription cis-regulatory region binding"/>
    <property type="evidence" value="ECO:0007669"/>
    <property type="project" value="TreeGrafter"/>
</dbReference>
<dbReference type="SUPFAM" id="SSF53850">
    <property type="entry name" value="Periplasmic binding protein-like II"/>
    <property type="match status" value="1"/>
</dbReference>
<dbReference type="OrthoDB" id="8707631at2"/>
<dbReference type="PRINTS" id="PR00039">
    <property type="entry name" value="HTHLYSR"/>
</dbReference>
<evidence type="ECO:0000256" key="2">
    <source>
        <dbReference type="ARBA" id="ARBA00023015"/>
    </source>
</evidence>
<dbReference type="GO" id="GO:0003700">
    <property type="term" value="F:DNA-binding transcription factor activity"/>
    <property type="evidence" value="ECO:0007669"/>
    <property type="project" value="InterPro"/>
</dbReference>
<dbReference type="InterPro" id="IPR036388">
    <property type="entry name" value="WH-like_DNA-bd_sf"/>
</dbReference>
<dbReference type="PANTHER" id="PTHR30126:SF94">
    <property type="entry name" value="LYSR FAMILY TRANSCRIPTIONAL REGULATOR"/>
    <property type="match status" value="1"/>
</dbReference>
<sequence>MKIECFHTLDAVLRGGSFAAAASAMNLSPSAVSLQMKQLESHLGQALFDRSALQVRPTALAHEVNALFKDPLGRLAVLRQRHTPAVEGALRLGIIEPLQVTLLPALLLRVRAQYPQLDVRPIRGRVADLTEQLRGGQLDAAVVVRPEHGGSSRLAWTPLYRETLVAIAPPDARETRLDELFARHEWIRFDKSTVGGRLAARVVAEHAPHARCRIDLQSLAAITALVSAGLGASILPEIGPNLMNVHPVRVLSLGKRAPHRQIALVCRRADQDLRTIEALKACLLQVGRPA</sequence>
<dbReference type="InterPro" id="IPR036390">
    <property type="entry name" value="WH_DNA-bd_sf"/>
</dbReference>
<keyword evidence="7" id="KW-1185">Reference proteome</keyword>
<evidence type="ECO:0000259" key="5">
    <source>
        <dbReference type="PROSITE" id="PS50931"/>
    </source>
</evidence>
<dbReference type="PROSITE" id="PS50931">
    <property type="entry name" value="HTH_LYSR"/>
    <property type="match status" value="1"/>
</dbReference>
<evidence type="ECO:0000256" key="3">
    <source>
        <dbReference type="ARBA" id="ARBA00023125"/>
    </source>
</evidence>
<dbReference type="Pfam" id="PF00126">
    <property type="entry name" value="HTH_1"/>
    <property type="match status" value="1"/>
</dbReference>
<reference evidence="6 7" key="1">
    <citation type="submission" date="2017-05" db="EMBL/GenBank/DDBJ databases">
        <title>Complete and WGS of Bordetella genogroups.</title>
        <authorList>
            <person name="Spilker T."/>
            <person name="LiPuma J."/>
        </authorList>
    </citation>
    <scope>NUCLEOTIDE SEQUENCE [LARGE SCALE GENOMIC DNA]</scope>
    <source>
        <strain evidence="6 7">AU10456</strain>
    </source>
</reference>
<accession>A0A261T8M8</accession>
<dbReference type="AlphaFoldDB" id="A0A261T8M8"/>
<dbReference type="RefSeq" id="WP_094803642.1">
    <property type="nucleotide sequence ID" value="NZ_NEVN01000002.1"/>
</dbReference>
<keyword evidence="4" id="KW-0804">Transcription</keyword>
<dbReference type="InterPro" id="IPR005119">
    <property type="entry name" value="LysR_subst-bd"/>
</dbReference>
<proteinExistence type="inferred from homology"/>